<evidence type="ECO:0000313" key="2">
    <source>
        <dbReference type="Proteomes" id="UP001198571"/>
    </source>
</evidence>
<accession>A0ABS8CNA3</accession>
<sequence length="214" mass="23273">MILNALWAGSYAHVTAPPAYCEQLARLTGLPLIFLHSNKFAPKRGHACHEETELGLELSLGDVLSHELGLEVPGGAIILLIDQTAGPDPAAPVPLQSFSLLAETLEAGIRNEFIRQPVSLQVWAYLSLTDPVVQGDRRLTALRDMALEQIWGYPSGRAIISFETFLALLEPGFALPPPEPALAGKLESCASVAEWLERLQRAFEHSSQCDLARS</sequence>
<evidence type="ECO:0000313" key="1">
    <source>
        <dbReference type="EMBL" id="MCB5410869.1"/>
    </source>
</evidence>
<gene>
    <name evidence="1" type="ORF">H0485_12775</name>
</gene>
<dbReference type="EMBL" id="JACDXX010000011">
    <property type="protein sequence ID" value="MCB5410869.1"/>
    <property type="molecule type" value="Genomic_DNA"/>
</dbReference>
<proteinExistence type="predicted"/>
<keyword evidence="2" id="KW-1185">Reference proteome</keyword>
<comment type="caution">
    <text evidence="1">The sequence shown here is derived from an EMBL/GenBank/DDBJ whole genome shotgun (WGS) entry which is preliminary data.</text>
</comment>
<dbReference type="Proteomes" id="UP001198571">
    <property type="component" value="Unassembled WGS sequence"/>
</dbReference>
<organism evidence="1 2">
    <name type="scientific">Pseudogemmobacter faecipullorum</name>
    <dbReference type="NCBI Taxonomy" id="2755041"/>
    <lineage>
        <taxon>Bacteria</taxon>
        <taxon>Pseudomonadati</taxon>
        <taxon>Pseudomonadota</taxon>
        <taxon>Alphaproteobacteria</taxon>
        <taxon>Rhodobacterales</taxon>
        <taxon>Paracoccaceae</taxon>
        <taxon>Pseudogemmobacter</taxon>
    </lineage>
</organism>
<dbReference type="RefSeq" id="WP_226936145.1">
    <property type="nucleotide sequence ID" value="NZ_JACDXX010000011.1"/>
</dbReference>
<protein>
    <submittedName>
        <fullName evidence="1">Uncharacterized protein</fullName>
    </submittedName>
</protein>
<reference evidence="1 2" key="1">
    <citation type="submission" date="2020-07" db="EMBL/GenBank/DDBJ databases">
        <title>Pseudogemmobacter sp. nov., isolated from poultry manure in Taiwan.</title>
        <authorList>
            <person name="Lin S.-Y."/>
            <person name="Tang Y.-S."/>
            <person name="Young C.-C."/>
        </authorList>
    </citation>
    <scope>NUCLEOTIDE SEQUENCE [LARGE SCALE GENOMIC DNA]</scope>
    <source>
        <strain evidence="1 2">CC-YST710</strain>
    </source>
</reference>
<name>A0ABS8CNA3_9RHOB</name>